<keyword evidence="3" id="KW-1185">Reference proteome</keyword>
<dbReference type="AlphaFoldDB" id="A0AAD7NGG8"/>
<dbReference type="Proteomes" id="UP001215598">
    <property type="component" value="Unassembled WGS sequence"/>
</dbReference>
<protein>
    <submittedName>
        <fullName evidence="2">Uncharacterized protein</fullName>
    </submittedName>
</protein>
<evidence type="ECO:0000313" key="3">
    <source>
        <dbReference type="Proteomes" id="UP001215598"/>
    </source>
</evidence>
<name>A0AAD7NGG8_9AGAR</name>
<feature type="compositionally biased region" description="Basic and acidic residues" evidence="1">
    <location>
        <begin position="245"/>
        <end position="261"/>
    </location>
</feature>
<sequence length="261" mass="26853">MLQAESAAKIFQEKVRTIILQAEIGVDYSEEVSKKGAYMYTTGRTRRRLFYKFQEKEGDNARADALQRTNEQEAPVFSVALVASGAVLNAATRAAEEVELHKPLLVEPEMSLAIGIAFRVAFAPRGNVLGHAELHPERAPELGRGDGVGREGVVGGGGNSGAAVQMARDTVAGVEAAVSQMQLALVPRIRAAGDGAEGAGAVAVDEMDVNLLLGGSAKAARGGGGGRGGGGASAAAQGGGAGHGVGERARNAEIRLKEARE</sequence>
<reference evidence="2" key="1">
    <citation type="submission" date="2023-03" db="EMBL/GenBank/DDBJ databases">
        <title>Massive genome expansion in bonnet fungi (Mycena s.s.) driven by repeated elements and novel gene families across ecological guilds.</title>
        <authorList>
            <consortium name="Lawrence Berkeley National Laboratory"/>
            <person name="Harder C.B."/>
            <person name="Miyauchi S."/>
            <person name="Viragh M."/>
            <person name="Kuo A."/>
            <person name="Thoen E."/>
            <person name="Andreopoulos B."/>
            <person name="Lu D."/>
            <person name="Skrede I."/>
            <person name="Drula E."/>
            <person name="Henrissat B."/>
            <person name="Morin E."/>
            <person name="Kohler A."/>
            <person name="Barry K."/>
            <person name="LaButti K."/>
            <person name="Morin E."/>
            <person name="Salamov A."/>
            <person name="Lipzen A."/>
            <person name="Mereny Z."/>
            <person name="Hegedus B."/>
            <person name="Baldrian P."/>
            <person name="Stursova M."/>
            <person name="Weitz H."/>
            <person name="Taylor A."/>
            <person name="Grigoriev I.V."/>
            <person name="Nagy L.G."/>
            <person name="Martin F."/>
            <person name="Kauserud H."/>
        </authorList>
    </citation>
    <scope>NUCLEOTIDE SEQUENCE</scope>
    <source>
        <strain evidence="2">CBHHK182m</strain>
    </source>
</reference>
<accession>A0AAD7NGG8</accession>
<organism evidence="2 3">
    <name type="scientific">Mycena metata</name>
    <dbReference type="NCBI Taxonomy" id="1033252"/>
    <lineage>
        <taxon>Eukaryota</taxon>
        <taxon>Fungi</taxon>
        <taxon>Dikarya</taxon>
        <taxon>Basidiomycota</taxon>
        <taxon>Agaricomycotina</taxon>
        <taxon>Agaricomycetes</taxon>
        <taxon>Agaricomycetidae</taxon>
        <taxon>Agaricales</taxon>
        <taxon>Marasmiineae</taxon>
        <taxon>Mycenaceae</taxon>
        <taxon>Mycena</taxon>
    </lineage>
</organism>
<feature type="region of interest" description="Disordered" evidence="1">
    <location>
        <begin position="220"/>
        <end position="261"/>
    </location>
</feature>
<evidence type="ECO:0000313" key="2">
    <source>
        <dbReference type="EMBL" id="KAJ7759974.1"/>
    </source>
</evidence>
<gene>
    <name evidence="2" type="ORF">B0H16DRAFT_1456688</name>
</gene>
<proteinExistence type="predicted"/>
<comment type="caution">
    <text evidence="2">The sequence shown here is derived from an EMBL/GenBank/DDBJ whole genome shotgun (WGS) entry which is preliminary data.</text>
</comment>
<dbReference type="EMBL" id="JARKIB010000038">
    <property type="protein sequence ID" value="KAJ7759974.1"/>
    <property type="molecule type" value="Genomic_DNA"/>
</dbReference>
<evidence type="ECO:0000256" key="1">
    <source>
        <dbReference type="SAM" id="MobiDB-lite"/>
    </source>
</evidence>
<feature type="compositionally biased region" description="Gly residues" evidence="1">
    <location>
        <begin position="221"/>
        <end position="244"/>
    </location>
</feature>